<keyword evidence="1" id="KW-0496">Mitochondrion</keyword>
<evidence type="ECO:0000313" key="1">
    <source>
        <dbReference type="EMBL" id="KUM50808.1"/>
    </source>
</evidence>
<accession>A0A117NJ10</accession>
<reference evidence="1" key="1">
    <citation type="journal article" date="2015" name="Genome Biol. Evol.">
        <title>Organellar Genomes of White Spruce (Picea glauca): Assembly and Annotation.</title>
        <authorList>
            <person name="Jackman S.D."/>
            <person name="Warren R.L."/>
            <person name="Gibb E.A."/>
            <person name="Vandervalk B.P."/>
            <person name="Mohamadi H."/>
            <person name="Chu J."/>
            <person name="Raymond A."/>
            <person name="Pleasance S."/>
            <person name="Coope R."/>
            <person name="Wildung M.R."/>
            <person name="Ritland C.E."/>
            <person name="Bousquet J."/>
            <person name="Jones S.J."/>
            <person name="Bohlmann J."/>
            <person name="Birol I."/>
        </authorList>
    </citation>
    <scope>NUCLEOTIDE SEQUENCE [LARGE SCALE GENOMIC DNA]</scope>
    <source>
        <tissue evidence="1">Flushing bud</tissue>
    </source>
</reference>
<sequence>MLPLLLLLPFLLLVMDLLGIGLALMLLMLAMALKVDHQNNHLLDRDQPLSKQRCTCPCRICTCPCRICIWLCLRSCYLWFGCWICC</sequence>
<geneLocation type="mitochondrion" evidence="1"/>
<dbReference type="AlphaFoldDB" id="A0A117NJ10"/>
<protein>
    <submittedName>
        <fullName evidence="1">Uncharacterized protein</fullName>
    </submittedName>
</protein>
<gene>
    <name evidence="1" type="ORF">ABT39_MTgene652</name>
</gene>
<proteinExistence type="predicted"/>
<name>A0A117NJ10_PICGL</name>
<organism evidence="1">
    <name type="scientific">Picea glauca</name>
    <name type="common">White spruce</name>
    <name type="synonym">Pinus glauca</name>
    <dbReference type="NCBI Taxonomy" id="3330"/>
    <lineage>
        <taxon>Eukaryota</taxon>
        <taxon>Viridiplantae</taxon>
        <taxon>Streptophyta</taxon>
        <taxon>Embryophyta</taxon>
        <taxon>Tracheophyta</taxon>
        <taxon>Spermatophyta</taxon>
        <taxon>Pinopsida</taxon>
        <taxon>Pinidae</taxon>
        <taxon>Conifers I</taxon>
        <taxon>Pinales</taxon>
        <taxon>Pinaceae</taxon>
        <taxon>Picea</taxon>
    </lineage>
</organism>
<comment type="caution">
    <text evidence="1">The sequence shown here is derived from an EMBL/GenBank/DDBJ whole genome shotgun (WGS) entry which is preliminary data.</text>
</comment>
<dbReference type="EMBL" id="LKAM01000001">
    <property type="protein sequence ID" value="KUM50808.1"/>
    <property type="molecule type" value="Genomic_DNA"/>
</dbReference>